<dbReference type="Proteomes" id="UP000262882">
    <property type="component" value="Unassembled WGS sequence"/>
</dbReference>
<dbReference type="OrthoDB" id="72338at2"/>
<dbReference type="Pfam" id="PF19715">
    <property type="entry name" value="DUF6210"/>
    <property type="match status" value="1"/>
</dbReference>
<name>A0A372GDL3_9ACTN</name>
<comment type="caution">
    <text evidence="1">The sequence shown here is derived from an EMBL/GenBank/DDBJ whole genome shotgun (WGS) entry which is preliminary data.</text>
</comment>
<reference evidence="1 2" key="1">
    <citation type="submission" date="2018-08" db="EMBL/GenBank/DDBJ databases">
        <title>Actinomadura spongicola sp. nov., isolated from marine sponge Leucetta chagosensis.</title>
        <authorList>
            <person name="Li L."/>
            <person name="Lin H.W."/>
        </authorList>
    </citation>
    <scope>NUCLEOTIDE SEQUENCE [LARGE SCALE GENOMIC DNA]</scope>
    <source>
        <strain evidence="1 2">LHW52907</strain>
    </source>
</reference>
<dbReference type="RefSeq" id="WP_117401918.1">
    <property type="nucleotide sequence ID" value="NZ_QVNQ01000007.1"/>
</dbReference>
<evidence type="ECO:0000313" key="1">
    <source>
        <dbReference type="EMBL" id="RFS83219.1"/>
    </source>
</evidence>
<keyword evidence="2" id="KW-1185">Reference proteome</keyword>
<sequence>MEGHLVPVGGVDQVSGRDGRAELREIFERAMRGSGRTGAGLTADLLDRVRSAVGVLHYWTSGRTREGTPDRVPPRIDESRVDELDEAWIPVRTPDGPGVLVWDNSD</sequence>
<proteinExistence type="predicted"/>
<protein>
    <submittedName>
        <fullName evidence="1">Uncharacterized protein</fullName>
    </submittedName>
</protein>
<evidence type="ECO:0000313" key="2">
    <source>
        <dbReference type="Proteomes" id="UP000262882"/>
    </source>
</evidence>
<dbReference type="InterPro" id="IPR046182">
    <property type="entry name" value="DUF6210"/>
</dbReference>
<dbReference type="AlphaFoldDB" id="A0A372GDL3"/>
<gene>
    <name evidence="1" type="ORF">D0T12_24020</name>
</gene>
<organism evidence="1 2">
    <name type="scientific">Actinomadura spongiicola</name>
    <dbReference type="NCBI Taxonomy" id="2303421"/>
    <lineage>
        <taxon>Bacteria</taxon>
        <taxon>Bacillati</taxon>
        <taxon>Actinomycetota</taxon>
        <taxon>Actinomycetes</taxon>
        <taxon>Streptosporangiales</taxon>
        <taxon>Thermomonosporaceae</taxon>
        <taxon>Actinomadura</taxon>
    </lineage>
</organism>
<accession>A0A372GDL3</accession>
<dbReference type="EMBL" id="QVNQ01000007">
    <property type="protein sequence ID" value="RFS83219.1"/>
    <property type="molecule type" value="Genomic_DNA"/>
</dbReference>